<evidence type="ECO:0000313" key="3">
    <source>
        <dbReference type="Proteomes" id="UP000567179"/>
    </source>
</evidence>
<dbReference type="OrthoDB" id="2909371at2759"/>
<comment type="caution">
    <text evidence="2">The sequence shown here is derived from an EMBL/GenBank/DDBJ whole genome shotgun (WGS) entry which is preliminary data.</text>
</comment>
<feature type="region of interest" description="Disordered" evidence="1">
    <location>
        <begin position="465"/>
        <end position="492"/>
    </location>
</feature>
<gene>
    <name evidence="2" type="ORF">D9619_002030</name>
</gene>
<dbReference type="EMBL" id="JAACJJ010000028">
    <property type="protein sequence ID" value="KAF5322221.1"/>
    <property type="molecule type" value="Genomic_DNA"/>
</dbReference>
<organism evidence="2 3">
    <name type="scientific">Psilocybe cf. subviscida</name>
    <dbReference type="NCBI Taxonomy" id="2480587"/>
    <lineage>
        <taxon>Eukaryota</taxon>
        <taxon>Fungi</taxon>
        <taxon>Dikarya</taxon>
        <taxon>Basidiomycota</taxon>
        <taxon>Agaricomycotina</taxon>
        <taxon>Agaricomycetes</taxon>
        <taxon>Agaricomycetidae</taxon>
        <taxon>Agaricales</taxon>
        <taxon>Agaricineae</taxon>
        <taxon>Strophariaceae</taxon>
        <taxon>Psilocybe</taxon>
    </lineage>
</organism>
<dbReference type="Proteomes" id="UP000567179">
    <property type="component" value="Unassembled WGS sequence"/>
</dbReference>
<reference evidence="2 3" key="1">
    <citation type="journal article" date="2020" name="ISME J.">
        <title>Uncovering the hidden diversity of litter-decomposition mechanisms in mushroom-forming fungi.</title>
        <authorList>
            <person name="Floudas D."/>
            <person name="Bentzer J."/>
            <person name="Ahren D."/>
            <person name="Johansson T."/>
            <person name="Persson P."/>
            <person name="Tunlid A."/>
        </authorList>
    </citation>
    <scope>NUCLEOTIDE SEQUENCE [LARGE SCALE GENOMIC DNA]</scope>
    <source>
        <strain evidence="2 3">CBS 101986</strain>
    </source>
</reference>
<accession>A0A8H5BFM3</accession>
<sequence length="567" mass="63667">MHAKLTRLDEAYENARSGLCSQLIPQSTPPEISTHILLPMRNQCRKETHTSPLEHLRLAVKHPITVLPIELLQHIFFWCLESPVKTEECRYHNIDQWLTSRSAPLLLCRVSRAWRAAALSHPALWAKLDVYISWGKPRPAVPLVARWLDRSGALPLTLALYQQNESSDNRVAAGEILDLYKRYIYRWRRIQFDLTGPKYSRLLTSQQRSAPLLEDFRMQTSYRTYEAEEKDLFSIFASVPRLAHLHVSRIPDLSLVGHSSVPVPWRQLVSLSLGYVGSVGTTLHILAQCPLLQECAVKIDTEHGPLPHDVLVHHLKVLKLNIGFENVASFFNGIACPGLVEFTVHVRGPLDQYGWPQAPFAAFLARSACRPVHFEISDTGMRFDEFAGCLCAPQMQALERIVVNDRRDWTWEPFVTDLALDLLTCSAFSGAVEAGGGVEAVREVVMGSSLAGGDLDALDDTHAIAMPSTPTSANDDHDSTDVTGTEPPAPRRNGLLPNLEALTFRGSCLWTADGAVADMVESRWRFLANGVRRLKRVELELLSSHVEDLRRLQEFSMEGLELQVLFR</sequence>
<evidence type="ECO:0000313" key="2">
    <source>
        <dbReference type="EMBL" id="KAF5322221.1"/>
    </source>
</evidence>
<name>A0A8H5BFM3_9AGAR</name>
<proteinExistence type="predicted"/>
<evidence type="ECO:0008006" key="4">
    <source>
        <dbReference type="Google" id="ProtNLM"/>
    </source>
</evidence>
<dbReference type="AlphaFoldDB" id="A0A8H5BFM3"/>
<protein>
    <recommendedName>
        <fullName evidence="4">F-box domain-containing protein</fullName>
    </recommendedName>
</protein>
<keyword evidence="3" id="KW-1185">Reference proteome</keyword>
<evidence type="ECO:0000256" key="1">
    <source>
        <dbReference type="SAM" id="MobiDB-lite"/>
    </source>
</evidence>